<name>A0ABT7AF45_9HYPH</name>
<dbReference type="Gene3D" id="3.60.21.10">
    <property type="match status" value="1"/>
</dbReference>
<evidence type="ECO:0000313" key="3">
    <source>
        <dbReference type="Proteomes" id="UP001321492"/>
    </source>
</evidence>
<dbReference type="NCBIfam" id="TIGR04123">
    <property type="entry name" value="P_estr_lig_assc"/>
    <property type="match status" value="1"/>
</dbReference>
<dbReference type="SUPFAM" id="SSF56300">
    <property type="entry name" value="Metallo-dependent phosphatases"/>
    <property type="match status" value="1"/>
</dbReference>
<keyword evidence="2" id="KW-0540">Nuclease</keyword>
<dbReference type="GO" id="GO:0016787">
    <property type="term" value="F:hydrolase activity"/>
    <property type="evidence" value="ECO:0007669"/>
    <property type="project" value="UniProtKB-KW"/>
</dbReference>
<protein>
    <submittedName>
        <fullName evidence="2">Ligase-associated DNA damage response endonuclease PdeM</fullName>
        <ecNumber evidence="2">3.1.-.-</ecNumber>
    </submittedName>
</protein>
<dbReference type="InterPro" id="IPR026336">
    <property type="entry name" value="PdeM-like"/>
</dbReference>
<dbReference type="InterPro" id="IPR024173">
    <property type="entry name" value="Pesterase_MJ0037-like"/>
</dbReference>
<keyword evidence="2" id="KW-0378">Hydrolase</keyword>
<dbReference type="PANTHER" id="PTHR39323">
    <property type="entry name" value="BLR1149 PROTEIN"/>
    <property type="match status" value="1"/>
</dbReference>
<dbReference type="PIRSF" id="PIRSF000887">
    <property type="entry name" value="Pesterase_MJ0037"/>
    <property type="match status" value="1"/>
</dbReference>
<feature type="domain" description="Calcineurin-like phosphoesterase" evidence="1">
    <location>
        <begin position="39"/>
        <end position="126"/>
    </location>
</feature>
<dbReference type="EC" id="3.1.-.-" evidence="2"/>
<reference evidence="2 3" key="1">
    <citation type="submission" date="2023-05" db="EMBL/GenBank/DDBJ databases">
        <title>Chelatococcus sp. nov., a moderately thermophilic bacterium isolated from hot spring microbial mat.</title>
        <authorList>
            <person name="Hu C.-J."/>
            <person name="Li W.-J."/>
        </authorList>
    </citation>
    <scope>NUCLEOTIDE SEQUENCE [LARGE SCALE GENOMIC DNA]</scope>
    <source>
        <strain evidence="2 3">SYSU G07232</strain>
    </source>
</reference>
<keyword evidence="2" id="KW-0436">Ligase</keyword>
<comment type="caution">
    <text evidence="2">The sequence shown here is derived from an EMBL/GenBank/DDBJ whole genome shotgun (WGS) entry which is preliminary data.</text>
</comment>
<proteinExistence type="predicted"/>
<dbReference type="GO" id="GO:0016874">
    <property type="term" value="F:ligase activity"/>
    <property type="evidence" value="ECO:0007669"/>
    <property type="project" value="UniProtKB-KW"/>
</dbReference>
<dbReference type="Pfam" id="PF00149">
    <property type="entry name" value="Metallophos"/>
    <property type="match status" value="1"/>
</dbReference>
<gene>
    <name evidence="2" type="primary">pdeM</name>
    <name evidence="2" type="ORF">QNA08_07025</name>
</gene>
<dbReference type="GO" id="GO:0004519">
    <property type="term" value="F:endonuclease activity"/>
    <property type="evidence" value="ECO:0007669"/>
    <property type="project" value="UniProtKB-KW"/>
</dbReference>
<keyword evidence="3" id="KW-1185">Reference proteome</keyword>
<dbReference type="PANTHER" id="PTHR39323:SF1">
    <property type="entry name" value="BLR1149 PROTEIN"/>
    <property type="match status" value="1"/>
</dbReference>
<accession>A0ABT7AF45</accession>
<keyword evidence="2" id="KW-0255">Endonuclease</keyword>
<evidence type="ECO:0000313" key="2">
    <source>
        <dbReference type="EMBL" id="MDJ1157984.1"/>
    </source>
</evidence>
<sequence>MSLVEGKAAVGMRAPTVLTLGGAAFIADPAGALFREADRLLVVADLHLEKGSSYARRGVLLPPYDTRTTLQRLARLVARYAPHAVLALGDSFHDGDAHGRLDVDDRAAIADLQRGRDWVWVTGNHDPAVPPGAGGTVAETLVLGGVTFRHEPGGTEAPEVAAHLHPVAKVRLRGRAVRRRCFVASERRCVLPALGAYAGGLNVRHGAFQPLFPDGLTAHLLGEERLYSIAGPLLVPD</sequence>
<dbReference type="InterPro" id="IPR029052">
    <property type="entry name" value="Metallo-depent_PP-like"/>
</dbReference>
<dbReference type="InterPro" id="IPR004843">
    <property type="entry name" value="Calcineurin-like_PHP"/>
</dbReference>
<dbReference type="RefSeq" id="WP_283739971.1">
    <property type="nucleotide sequence ID" value="NZ_JASJEV010000003.1"/>
</dbReference>
<organism evidence="2 3">
    <name type="scientific">Chelatococcus albus</name>
    <dbReference type="NCBI Taxonomy" id="3047466"/>
    <lineage>
        <taxon>Bacteria</taxon>
        <taxon>Pseudomonadati</taxon>
        <taxon>Pseudomonadota</taxon>
        <taxon>Alphaproteobacteria</taxon>
        <taxon>Hyphomicrobiales</taxon>
        <taxon>Chelatococcaceae</taxon>
        <taxon>Chelatococcus</taxon>
    </lineage>
</organism>
<dbReference type="Proteomes" id="UP001321492">
    <property type="component" value="Unassembled WGS sequence"/>
</dbReference>
<dbReference type="EMBL" id="JASJEV010000003">
    <property type="protein sequence ID" value="MDJ1157984.1"/>
    <property type="molecule type" value="Genomic_DNA"/>
</dbReference>
<evidence type="ECO:0000259" key="1">
    <source>
        <dbReference type="Pfam" id="PF00149"/>
    </source>
</evidence>